<evidence type="ECO:0000256" key="2">
    <source>
        <dbReference type="ARBA" id="ARBA00004651"/>
    </source>
</evidence>
<evidence type="ECO:0000256" key="8">
    <source>
        <dbReference type="ARBA" id="ARBA00022741"/>
    </source>
</evidence>
<keyword evidence="7 15" id="KW-0812">Transmembrane</keyword>
<proteinExistence type="predicted"/>
<sequence length="472" mass="53881">MDYKNKKKTLNNKLIISLVSVILLVVVSIGVTINIVLENTFADYITKNNRKEINSLITSLEEEYKNNQWNIYNIKEIGKVSIDKGRIIELYDNKENLVWGAREYDNKMCHQTMDGIKNNMKNMNPKWDGEYSVEKYNLTNEYGDYIGYVNVGSYGAFYYMDEEVDFLNHINKLIVIIAIITIVITIIIAILISNNISKPIEKVSEMTKLIGEGGYTNKIEYNSNIKEIDTLINSINDLESKLEEQEKLRKRLTTDVSHELRTPLTSIQTHLEAILDGIWEPTNDRLSSINEEVIRLTSLVNQLKDLAKFDSDESKLNLTQVNLGQLIQNIIYNNQGKALEKNIEIKSSLEEIESNLDKEKISQLVVNLLSNAIRYTNEGGYIYLRSYKKDDAIKIHVEDNGVGIPDESLKYIFERFYRVDESRSKKTGGIGVGLTISKSIVNLHRGSIEVTSKVGEGTEFIVTIPVIDLKDI</sequence>
<dbReference type="PANTHER" id="PTHR45528">
    <property type="entry name" value="SENSOR HISTIDINE KINASE CPXA"/>
    <property type="match status" value="1"/>
</dbReference>
<dbReference type="CDD" id="cd00075">
    <property type="entry name" value="HATPase"/>
    <property type="match status" value="1"/>
</dbReference>
<dbReference type="GO" id="GO:0000155">
    <property type="term" value="F:phosphorelay sensor kinase activity"/>
    <property type="evidence" value="ECO:0007669"/>
    <property type="project" value="InterPro"/>
</dbReference>
<dbReference type="InterPro" id="IPR050398">
    <property type="entry name" value="HssS/ArlS-like"/>
</dbReference>
<dbReference type="PRINTS" id="PR00344">
    <property type="entry name" value="BCTRLSENSOR"/>
</dbReference>
<evidence type="ECO:0000256" key="11">
    <source>
        <dbReference type="ARBA" id="ARBA00022989"/>
    </source>
</evidence>
<dbReference type="EMBL" id="NOJY02000003">
    <property type="protein sequence ID" value="RDY29229.1"/>
    <property type="molecule type" value="Genomic_DNA"/>
</dbReference>
<evidence type="ECO:0000256" key="3">
    <source>
        <dbReference type="ARBA" id="ARBA00012438"/>
    </source>
</evidence>
<keyword evidence="11 15" id="KW-1133">Transmembrane helix</keyword>
<dbReference type="Proteomes" id="UP000215694">
    <property type="component" value="Unassembled WGS sequence"/>
</dbReference>
<feature type="coiled-coil region" evidence="14">
    <location>
        <begin position="228"/>
        <end position="255"/>
    </location>
</feature>
<dbReference type="GO" id="GO:0005524">
    <property type="term" value="F:ATP binding"/>
    <property type="evidence" value="ECO:0007669"/>
    <property type="project" value="UniProtKB-KW"/>
</dbReference>
<evidence type="ECO:0000313" key="19">
    <source>
        <dbReference type="Proteomes" id="UP000215694"/>
    </source>
</evidence>
<keyword evidence="9 18" id="KW-0418">Kinase</keyword>
<gene>
    <name evidence="18" type="ORF">CHL78_002675</name>
</gene>
<accession>A0A371J8Z0</accession>
<dbReference type="InterPro" id="IPR036097">
    <property type="entry name" value="HisK_dim/P_sf"/>
</dbReference>
<dbReference type="SMART" id="SM00388">
    <property type="entry name" value="HisKA"/>
    <property type="match status" value="1"/>
</dbReference>
<feature type="transmembrane region" description="Helical" evidence="15">
    <location>
        <begin position="173"/>
        <end position="192"/>
    </location>
</feature>
<dbReference type="InterPro" id="IPR036890">
    <property type="entry name" value="HATPase_C_sf"/>
</dbReference>
<dbReference type="InterPro" id="IPR003661">
    <property type="entry name" value="HisK_dim/P_dom"/>
</dbReference>
<dbReference type="Gene3D" id="6.10.340.10">
    <property type="match status" value="1"/>
</dbReference>
<evidence type="ECO:0000256" key="14">
    <source>
        <dbReference type="SAM" id="Coils"/>
    </source>
</evidence>
<dbReference type="PROSITE" id="PS50885">
    <property type="entry name" value="HAMP"/>
    <property type="match status" value="1"/>
</dbReference>
<evidence type="ECO:0000256" key="9">
    <source>
        <dbReference type="ARBA" id="ARBA00022777"/>
    </source>
</evidence>
<dbReference type="OrthoDB" id="9813151at2"/>
<keyword evidence="19" id="KW-1185">Reference proteome</keyword>
<keyword evidence="8" id="KW-0547">Nucleotide-binding</keyword>
<dbReference type="FunFam" id="3.30.565.10:FF:000006">
    <property type="entry name" value="Sensor histidine kinase WalK"/>
    <property type="match status" value="1"/>
</dbReference>
<keyword evidence="14" id="KW-0175">Coiled coil</keyword>
<keyword evidence="6" id="KW-0808">Transferase</keyword>
<feature type="domain" description="Histidine kinase" evidence="16">
    <location>
        <begin position="255"/>
        <end position="468"/>
    </location>
</feature>
<dbReference type="SUPFAM" id="SSF47384">
    <property type="entry name" value="Homodimeric domain of signal transducing histidine kinase"/>
    <property type="match status" value="1"/>
</dbReference>
<evidence type="ECO:0000256" key="1">
    <source>
        <dbReference type="ARBA" id="ARBA00000085"/>
    </source>
</evidence>
<evidence type="ECO:0000256" key="5">
    <source>
        <dbReference type="ARBA" id="ARBA00022553"/>
    </source>
</evidence>
<evidence type="ECO:0000259" key="16">
    <source>
        <dbReference type="PROSITE" id="PS50109"/>
    </source>
</evidence>
<evidence type="ECO:0000256" key="10">
    <source>
        <dbReference type="ARBA" id="ARBA00022840"/>
    </source>
</evidence>
<comment type="subcellular location">
    <subcellularLocation>
        <location evidence="2">Cell membrane</location>
        <topology evidence="2">Multi-pass membrane protein</topology>
    </subcellularLocation>
</comment>
<keyword evidence="4" id="KW-1003">Cell membrane</keyword>
<dbReference type="InterPro" id="IPR005467">
    <property type="entry name" value="His_kinase_dom"/>
</dbReference>
<evidence type="ECO:0000313" key="18">
    <source>
        <dbReference type="EMBL" id="RDY29229.1"/>
    </source>
</evidence>
<dbReference type="EC" id="2.7.13.3" evidence="3"/>
<evidence type="ECO:0000256" key="13">
    <source>
        <dbReference type="ARBA" id="ARBA00023136"/>
    </source>
</evidence>
<dbReference type="CDD" id="cd00082">
    <property type="entry name" value="HisKA"/>
    <property type="match status" value="1"/>
</dbReference>
<dbReference type="InterPro" id="IPR003594">
    <property type="entry name" value="HATPase_dom"/>
</dbReference>
<keyword evidence="10" id="KW-0067">ATP-binding</keyword>
<evidence type="ECO:0000256" key="4">
    <source>
        <dbReference type="ARBA" id="ARBA00022475"/>
    </source>
</evidence>
<dbReference type="PANTHER" id="PTHR45528:SF1">
    <property type="entry name" value="SENSOR HISTIDINE KINASE CPXA"/>
    <property type="match status" value="1"/>
</dbReference>
<dbReference type="Gene3D" id="3.30.565.10">
    <property type="entry name" value="Histidine kinase-like ATPase, C-terminal domain"/>
    <property type="match status" value="1"/>
</dbReference>
<dbReference type="AlphaFoldDB" id="A0A371J8Z0"/>
<keyword evidence="13 15" id="KW-0472">Membrane</keyword>
<reference evidence="18 19" key="1">
    <citation type="journal article" date="2017" name="Genome Announc.">
        <title>Draft Genome Sequence of Romboutsia weinsteinii sp. nov. Strain CCRI-19649(T) Isolated from Surface Water.</title>
        <authorList>
            <person name="Maheux A.F."/>
            <person name="Boudreau D.K."/>
            <person name="Berube E."/>
            <person name="Boissinot M."/>
            <person name="Cantin P."/>
            <person name="Raymond F."/>
            <person name="Corbeil J."/>
            <person name="Omar R.F."/>
            <person name="Bergeron M.G."/>
        </authorList>
    </citation>
    <scope>NUCLEOTIDE SEQUENCE [LARGE SCALE GENOMIC DNA]</scope>
    <source>
        <strain evidence="18 19">CCRI-19649</strain>
    </source>
</reference>
<keyword evidence="12" id="KW-0902">Two-component regulatory system</keyword>
<dbReference type="InterPro" id="IPR004358">
    <property type="entry name" value="Sig_transdc_His_kin-like_C"/>
</dbReference>
<protein>
    <recommendedName>
        <fullName evidence="3">histidine kinase</fullName>
        <ecNumber evidence="3">2.7.13.3</ecNumber>
    </recommendedName>
</protein>
<keyword evidence="5" id="KW-0597">Phosphoprotein</keyword>
<feature type="transmembrane region" description="Helical" evidence="15">
    <location>
        <begin position="14"/>
        <end position="37"/>
    </location>
</feature>
<evidence type="ECO:0000256" key="6">
    <source>
        <dbReference type="ARBA" id="ARBA00022679"/>
    </source>
</evidence>
<dbReference type="Gene3D" id="1.10.287.130">
    <property type="match status" value="1"/>
</dbReference>
<organism evidence="18 19">
    <name type="scientific">Romboutsia weinsteinii</name>
    <dbReference type="NCBI Taxonomy" id="2020949"/>
    <lineage>
        <taxon>Bacteria</taxon>
        <taxon>Bacillati</taxon>
        <taxon>Bacillota</taxon>
        <taxon>Clostridia</taxon>
        <taxon>Peptostreptococcales</taxon>
        <taxon>Peptostreptococcaceae</taxon>
        <taxon>Romboutsia</taxon>
    </lineage>
</organism>
<evidence type="ECO:0000259" key="17">
    <source>
        <dbReference type="PROSITE" id="PS50885"/>
    </source>
</evidence>
<evidence type="ECO:0000256" key="7">
    <source>
        <dbReference type="ARBA" id="ARBA00022692"/>
    </source>
</evidence>
<dbReference type="SMART" id="SM00387">
    <property type="entry name" value="HATPase_c"/>
    <property type="match status" value="1"/>
</dbReference>
<comment type="caution">
    <text evidence="18">The sequence shown here is derived from an EMBL/GenBank/DDBJ whole genome shotgun (WGS) entry which is preliminary data.</text>
</comment>
<evidence type="ECO:0000256" key="12">
    <source>
        <dbReference type="ARBA" id="ARBA00023012"/>
    </source>
</evidence>
<name>A0A371J8Z0_9FIRM</name>
<evidence type="ECO:0000256" key="15">
    <source>
        <dbReference type="SAM" id="Phobius"/>
    </source>
</evidence>
<dbReference type="RefSeq" id="WP_094368268.1">
    <property type="nucleotide sequence ID" value="NZ_NOJY02000003.1"/>
</dbReference>
<dbReference type="InterPro" id="IPR003660">
    <property type="entry name" value="HAMP_dom"/>
</dbReference>
<comment type="catalytic activity">
    <reaction evidence="1">
        <text>ATP + protein L-histidine = ADP + protein N-phospho-L-histidine.</text>
        <dbReference type="EC" id="2.7.13.3"/>
    </reaction>
</comment>
<dbReference type="PROSITE" id="PS50109">
    <property type="entry name" value="HIS_KIN"/>
    <property type="match status" value="1"/>
</dbReference>
<feature type="domain" description="HAMP" evidence="17">
    <location>
        <begin position="194"/>
        <end position="247"/>
    </location>
</feature>
<dbReference type="Pfam" id="PF00512">
    <property type="entry name" value="HisKA"/>
    <property type="match status" value="1"/>
</dbReference>
<dbReference type="Pfam" id="PF02518">
    <property type="entry name" value="HATPase_c"/>
    <property type="match status" value="1"/>
</dbReference>
<dbReference type="GO" id="GO:0005886">
    <property type="term" value="C:plasma membrane"/>
    <property type="evidence" value="ECO:0007669"/>
    <property type="project" value="UniProtKB-SubCell"/>
</dbReference>
<dbReference type="SUPFAM" id="SSF55874">
    <property type="entry name" value="ATPase domain of HSP90 chaperone/DNA topoisomerase II/histidine kinase"/>
    <property type="match status" value="1"/>
</dbReference>